<proteinExistence type="evidence at transcript level"/>
<reference evidence="1" key="1">
    <citation type="journal article" date="2007" name="PLoS Biol.">
        <title>Rate of evolution in brain-expressed genes in humans and other primates.</title>
        <authorList>
            <person name="Wang H.-Y."/>
            <person name="Chien H.-C."/>
            <person name="Osada N."/>
            <person name="Hashimoto K."/>
            <person name="Sugano S."/>
            <person name="Gojobori T."/>
            <person name="Chou C.-K."/>
            <person name="Tsai S.-F."/>
            <person name="Wu C.-I."/>
            <person name="Shen C.-K.J."/>
        </authorList>
    </citation>
    <scope>NUCLEOTIDE SEQUENCE</scope>
</reference>
<evidence type="ECO:0000313" key="1">
    <source>
        <dbReference type="EMBL" id="BAE88946.1"/>
    </source>
</evidence>
<name>I7G4T0_MACFA</name>
<dbReference type="AlphaFoldDB" id="I7G4T0"/>
<dbReference type="EMBL" id="AB171883">
    <property type="protein sequence ID" value="BAE88946.1"/>
    <property type="molecule type" value="mRNA"/>
</dbReference>
<organism evidence="1">
    <name type="scientific">Macaca fascicularis</name>
    <name type="common">Crab-eating macaque</name>
    <name type="synonym">Cynomolgus monkey</name>
    <dbReference type="NCBI Taxonomy" id="9541"/>
    <lineage>
        <taxon>Eukaryota</taxon>
        <taxon>Metazoa</taxon>
        <taxon>Chordata</taxon>
        <taxon>Craniata</taxon>
        <taxon>Vertebrata</taxon>
        <taxon>Euteleostomi</taxon>
        <taxon>Mammalia</taxon>
        <taxon>Eutheria</taxon>
        <taxon>Euarchontoglires</taxon>
        <taxon>Primates</taxon>
        <taxon>Haplorrhini</taxon>
        <taxon>Catarrhini</taxon>
        <taxon>Cercopithecidae</taxon>
        <taxon>Cercopithecinae</taxon>
        <taxon>Macaca</taxon>
    </lineage>
</organism>
<accession>I7G4T0</accession>
<protein>
    <submittedName>
        <fullName evidence="1">Macaca fascicularis brain cDNA clone: QbsB-10488, similar to human LOC389253 (LOC389253), mRNA, RefSeq: XM_374104.1</fullName>
    </submittedName>
</protein>
<sequence>MRGKERVGRTRIVALPQQDRATLRVRKTLFHVLSPKWCFYNRQTLGQMRRHWFS</sequence>